<dbReference type="AlphaFoldDB" id="S8DJA1"/>
<dbReference type="PANTHER" id="PTHR36807:SF2">
    <property type="entry name" value="PHOSPHOGLYCOLATE PHOSPHATASE"/>
    <property type="match status" value="1"/>
</dbReference>
<reference evidence="1 2" key="1">
    <citation type="journal article" date="2013" name="BMC Genomics">
        <title>The miniature genome of a carnivorous plant Genlisea aurea contains a low number of genes and short non-coding sequences.</title>
        <authorList>
            <person name="Leushkin E.V."/>
            <person name="Sutormin R.A."/>
            <person name="Nabieva E.R."/>
            <person name="Penin A.A."/>
            <person name="Kondrashov A.S."/>
            <person name="Logacheva M.D."/>
        </authorList>
    </citation>
    <scope>NUCLEOTIDE SEQUENCE [LARGE SCALE GENOMIC DNA]</scope>
</reference>
<accession>S8DJA1</accession>
<name>S8DJA1_9LAMI</name>
<dbReference type="Proteomes" id="UP000015453">
    <property type="component" value="Unassembled WGS sequence"/>
</dbReference>
<evidence type="ECO:0000313" key="1">
    <source>
        <dbReference type="EMBL" id="EPS59567.1"/>
    </source>
</evidence>
<proteinExistence type="predicted"/>
<dbReference type="PANTHER" id="PTHR36807">
    <property type="entry name" value="PHOSPHOGLYCOLATE PHOSPHATASE"/>
    <property type="match status" value="1"/>
</dbReference>
<protein>
    <submittedName>
        <fullName evidence="1">Uncharacterized protein</fullName>
    </submittedName>
</protein>
<dbReference type="InterPro" id="IPR022552">
    <property type="entry name" value="UPF_Ycf55"/>
</dbReference>
<comment type="caution">
    <text evidence="1">The sequence shown here is derived from an EMBL/GenBank/DDBJ whole genome shotgun (WGS) entry which is preliminary data.</text>
</comment>
<gene>
    <name evidence="1" type="ORF">M569_15240</name>
</gene>
<keyword evidence="2" id="KW-1185">Reference proteome</keyword>
<evidence type="ECO:0000313" key="2">
    <source>
        <dbReference type="Proteomes" id="UP000015453"/>
    </source>
</evidence>
<sequence length="246" mass="27942">MAGNKLNAYERIVENIRMSGKEDLYSELVYALKFGASRKHSFYSCSIFIEHGVAIFEDFLITLADGIAGTYLELISVDCRNDIDDLGLSLCTLSTRALQKLRNEVALQRWFHRNTDAVVCMFEDQFEVCILESHPTEECSSRRSKTKKFGWWINNSSSRSPENSRCRAAIKNVRIPVRRTRELRGLTGWRYCFSVLLEVGDIGIPFLRSFIGRASDGISFVLVGLIGRWLGLVVSGIRNCLRLQGK</sequence>
<dbReference type="EMBL" id="AUSU01008261">
    <property type="protein sequence ID" value="EPS59567.1"/>
    <property type="molecule type" value="Genomic_DNA"/>
</dbReference>
<dbReference type="OrthoDB" id="2020436at2759"/>
<organism evidence="1 2">
    <name type="scientific">Genlisea aurea</name>
    <dbReference type="NCBI Taxonomy" id="192259"/>
    <lineage>
        <taxon>Eukaryota</taxon>
        <taxon>Viridiplantae</taxon>
        <taxon>Streptophyta</taxon>
        <taxon>Embryophyta</taxon>
        <taxon>Tracheophyta</taxon>
        <taxon>Spermatophyta</taxon>
        <taxon>Magnoliopsida</taxon>
        <taxon>eudicotyledons</taxon>
        <taxon>Gunneridae</taxon>
        <taxon>Pentapetalae</taxon>
        <taxon>asterids</taxon>
        <taxon>lamiids</taxon>
        <taxon>Lamiales</taxon>
        <taxon>Lentibulariaceae</taxon>
        <taxon>Genlisea</taxon>
    </lineage>
</organism>
<dbReference type="Pfam" id="PF12452">
    <property type="entry name" value="DUF3685"/>
    <property type="match status" value="1"/>
</dbReference>